<feature type="compositionally biased region" description="Acidic residues" evidence="5">
    <location>
        <begin position="182"/>
        <end position="191"/>
    </location>
</feature>
<dbReference type="Proteomes" id="UP000266841">
    <property type="component" value="Unassembled WGS sequence"/>
</dbReference>
<feature type="non-terminal residue" evidence="6">
    <location>
        <position position="1"/>
    </location>
</feature>
<feature type="region of interest" description="Disordered" evidence="5">
    <location>
        <begin position="1"/>
        <end position="52"/>
    </location>
</feature>
<dbReference type="PANTHER" id="PTHR37467">
    <property type="entry name" value="EXPORTED CALCIUM-BINDING GLYCOPROTEIN-RELATED"/>
    <property type="match status" value="1"/>
</dbReference>
<feature type="region of interest" description="Disordered" evidence="5">
    <location>
        <begin position="223"/>
        <end position="272"/>
    </location>
</feature>
<evidence type="ECO:0000256" key="2">
    <source>
        <dbReference type="ARBA" id="ARBA00022525"/>
    </source>
</evidence>
<keyword evidence="7" id="KW-1185">Reference proteome</keyword>
<dbReference type="GO" id="GO:0005509">
    <property type="term" value="F:calcium ion binding"/>
    <property type="evidence" value="ECO:0007669"/>
    <property type="project" value="InterPro"/>
</dbReference>
<evidence type="ECO:0000256" key="3">
    <source>
        <dbReference type="ARBA" id="ARBA00022729"/>
    </source>
</evidence>
<reference evidence="6 7" key="1">
    <citation type="journal article" date="2012" name="Genome Biol.">
        <title>Genome and low-iron response of an oceanic diatom adapted to chronic iron limitation.</title>
        <authorList>
            <person name="Lommer M."/>
            <person name="Specht M."/>
            <person name="Roy A.S."/>
            <person name="Kraemer L."/>
            <person name="Andreson R."/>
            <person name="Gutowska M.A."/>
            <person name="Wolf J."/>
            <person name="Bergner S.V."/>
            <person name="Schilhabel M.B."/>
            <person name="Klostermeier U.C."/>
            <person name="Beiko R.G."/>
            <person name="Rosenstiel P."/>
            <person name="Hippler M."/>
            <person name="Laroche J."/>
        </authorList>
    </citation>
    <scope>NUCLEOTIDE SEQUENCE [LARGE SCALE GENOMIC DNA]</scope>
    <source>
        <strain evidence="6 7">CCMP1005</strain>
    </source>
</reference>
<feature type="compositionally biased region" description="Acidic residues" evidence="5">
    <location>
        <begin position="239"/>
        <end position="256"/>
    </location>
</feature>
<dbReference type="InterPro" id="IPR059100">
    <property type="entry name" value="TSP3_bac"/>
</dbReference>
<comment type="subcellular location">
    <subcellularLocation>
        <location evidence="1">Secreted</location>
    </subcellularLocation>
</comment>
<feature type="compositionally biased region" description="Acidic residues" evidence="5">
    <location>
        <begin position="113"/>
        <end position="125"/>
    </location>
</feature>
<dbReference type="OrthoDB" id="5426351at2759"/>
<proteinExistence type="predicted"/>
<gene>
    <name evidence="6" type="ORF">THAOC_19245</name>
</gene>
<organism evidence="6 7">
    <name type="scientific">Thalassiosira oceanica</name>
    <name type="common">Marine diatom</name>
    <dbReference type="NCBI Taxonomy" id="159749"/>
    <lineage>
        <taxon>Eukaryota</taxon>
        <taxon>Sar</taxon>
        <taxon>Stramenopiles</taxon>
        <taxon>Ochrophyta</taxon>
        <taxon>Bacillariophyta</taxon>
        <taxon>Coscinodiscophyceae</taxon>
        <taxon>Thalassiosirophycidae</taxon>
        <taxon>Thalassiosirales</taxon>
        <taxon>Thalassiosiraceae</taxon>
        <taxon>Thalassiosira</taxon>
    </lineage>
</organism>
<dbReference type="Pfam" id="PF18884">
    <property type="entry name" value="TSP3_bac"/>
    <property type="match status" value="10"/>
</dbReference>
<evidence type="ECO:0000256" key="5">
    <source>
        <dbReference type="SAM" id="MobiDB-lite"/>
    </source>
</evidence>
<evidence type="ECO:0000313" key="7">
    <source>
        <dbReference type="Proteomes" id="UP000266841"/>
    </source>
</evidence>
<feature type="region of interest" description="Disordered" evidence="5">
    <location>
        <begin position="102"/>
        <end position="191"/>
    </location>
</feature>
<evidence type="ECO:0000313" key="6">
    <source>
        <dbReference type="EMBL" id="EJK60408.1"/>
    </source>
</evidence>
<dbReference type="Gene3D" id="4.10.1080.10">
    <property type="entry name" value="TSP type-3 repeat"/>
    <property type="match status" value="2"/>
</dbReference>
<accession>K0S2T2</accession>
<feature type="compositionally biased region" description="Acidic residues" evidence="5">
    <location>
        <begin position="39"/>
        <end position="52"/>
    </location>
</feature>
<name>K0S2T2_THAOC</name>
<feature type="compositionally biased region" description="Acidic residues" evidence="5">
    <location>
        <begin position="163"/>
        <end position="173"/>
    </location>
</feature>
<keyword evidence="2" id="KW-0964">Secreted</keyword>
<sequence>GLSDGDEVNTYLTQPLVADTDGEGLNDGNEVSSHQTDPLDVDTDGDGLSDYDELNVHNTDPLLTDTDGDGKFFSFSDYDEIVTCTGCNATLADTDGDGLTDFEEYFDHNTDPANEDSDNDGLSDGEEVKTYNTQPLIADTDGDGLTDGEEVNTYGTNPNNADSDADGLSDGDEVNTYGTDPNDTDSDNDGLSDFEEVITYQTNPNDIDSDSDGISDYVEVTVLNTNPNASDSDVRGDGVDDGLEDTDNDGLSDGDEINIHRSDPLDPDTDGDGVTDGDEWLAGTNIAAFPPSLAPSEMPSLAPSVIEQSITVPGQMSFSQDICSMDADAQATFLNSTLQTIQQVANCNPADGCDAAITDVCGSGQRRLQSSGSWQLGYELTETYTCEFADCSSPSDNAVADAAVSAITNSITTSLGSDQFLTVLSQNVAANPGTVDTTIFLCLAGEHTQIPSFIKQLGLTMIFLAVWGSMAQPVPAVLPREGQVFYPDWDGQTGTCLSDGNQPQYMKKNKEEWLYDSLEECCERYYGRDAAGVDVCVRDCSTDTADSSCGGIVEDNSVPLYESAEECCTEQYGWIDTELCTLRTTVTSDVRYWADKVDGKCVDDSVTPTKDLSVILYDTISDCCTNEIQWLSENSCTVASNSTATTYAGTGKYYINWTEELCVKDCVTGAGCGGLAPDYMDENYMYDSASACCSLMDWNDIPECISKAN</sequence>
<dbReference type="EMBL" id="AGNL01021138">
    <property type="protein sequence ID" value="EJK60408.1"/>
    <property type="molecule type" value="Genomic_DNA"/>
</dbReference>
<evidence type="ECO:0000256" key="1">
    <source>
        <dbReference type="ARBA" id="ARBA00004613"/>
    </source>
</evidence>
<protein>
    <submittedName>
        <fullName evidence="6">Uncharacterized protein</fullName>
    </submittedName>
</protein>
<keyword evidence="4" id="KW-0106">Calcium</keyword>
<dbReference type="InterPro" id="IPR053180">
    <property type="entry name" value="Ca-binding_acidic-repeat"/>
</dbReference>
<dbReference type="InterPro" id="IPR028974">
    <property type="entry name" value="TSP_type-3_rpt"/>
</dbReference>
<keyword evidence="3" id="KW-0732">Signal</keyword>
<evidence type="ECO:0000256" key="4">
    <source>
        <dbReference type="ARBA" id="ARBA00022837"/>
    </source>
</evidence>
<dbReference type="PANTHER" id="PTHR37467:SF1">
    <property type="entry name" value="EXPORTED CALCIUM-BINDING GLYCOPROTEIN"/>
    <property type="match status" value="1"/>
</dbReference>
<feature type="compositionally biased region" description="Acidic residues" evidence="5">
    <location>
        <begin position="140"/>
        <end position="150"/>
    </location>
</feature>
<dbReference type="AlphaFoldDB" id="K0S2T2"/>
<comment type="caution">
    <text evidence="6">The sequence shown here is derived from an EMBL/GenBank/DDBJ whole genome shotgun (WGS) entry which is preliminary data.</text>
</comment>